<dbReference type="OMA" id="TFIYGYC"/>
<evidence type="ECO:0000256" key="8">
    <source>
        <dbReference type="ARBA" id="ARBA00023242"/>
    </source>
</evidence>
<proteinExistence type="inferred from homology"/>
<comment type="subunit">
    <text evidence="10">The 26S proteasome consists of a 20S proteasome core and two 19S regulatory subunits. The 20S proteasome core is composed of 28 subunits that are arranged in four stacked rings, resulting in a barrel-shaped structure. The two end rings are each formed by seven alpha subunits, and the two central rings are each formed by seven beta subunits. The catalytic chamber with the active sites is on the inside of the barrel.</text>
</comment>
<comment type="subunit">
    <text evidence="12">Component of the proteasome complex.</text>
</comment>
<dbReference type="EnsemblMetazoa" id="XM_022806269">
    <property type="protein sequence ID" value="XP_022662004"/>
    <property type="gene ID" value="LOC111250682"/>
</dbReference>
<dbReference type="InterPro" id="IPR029055">
    <property type="entry name" value="Ntn_hydrolases_N"/>
</dbReference>
<accession>A0A7M7MAI7</accession>
<evidence type="ECO:0000256" key="9">
    <source>
        <dbReference type="ARBA" id="ARBA00024953"/>
    </source>
</evidence>
<evidence type="ECO:0000256" key="2">
    <source>
        <dbReference type="ARBA" id="ARBA00022490"/>
    </source>
</evidence>
<dbReference type="Proteomes" id="UP000594260">
    <property type="component" value="Unplaced"/>
</dbReference>
<keyword evidence="8 12" id="KW-0539">Nucleus</keyword>
<dbReference type="PANTHER" id="PTHR32194">
    <property type="entry name" value="METALLOPROTEASE TLDD"/>
    <property type="match status" value="1"/>
</dbReference>
<dbReference type="GO" id="GO:0051603">
    <property type="term" value="P:proteolysis involved in protein catabolic process"/>
    <property type="evidence" value="ECO:0007669"/>
    <property type="project" value="InterPro"/>
</dbReference>
<organism evidence="13 14">
    <name type="scientific">Varroa destructor</name>
    <name type="common">Honeybee mite</name>
    <dbReference type="NCBI Taxonomy" id="109461"/>
    <lineage>
        <taxon>Eukaryota</taxon>
        <taxon>Metazoa</taxon>
        <taxon>Ecdysozoa</taxon>
        <taxon>Arthropoda</taxon>
        <taxon>Chelicerata</taxon>
        <taxon>Arachnida</taxon>
        <taxon>Acari</taxon>
        <taxon>Parasitiformes</taxon>
        <taxon>Mesostigmata</taxon>
        <taxon>Gamasina</taxon>
        <taxon>Dermanyssoidea</taxon>
        <taxon>Varroidae</taxon>
        <taxon>Varroa</taxon>
    </lineage>
</organism>
<evidence type="ECO:0000256" key="4">
    <source>
        <dbReference type="ARBA" id="ARBA00022698"/>
    </source>
</evidence>
<comment type="similarity">
    <text evidence="12">Belongs to the peptidase T1B family.</text>
</comment>
<evidence type="ECO:0000256" key="11">
    <source>
        <dbReference type="PIRSR" id="PIRSR600243-1"/>
    </source>
</evidence>
<feature type="active site" description="Nucleophile" evidence="11">
    <location>
        <position position="17"/>
    </location>
</feature>
<keyword evidence="4" id="KW-0888">Threonine protease</keyword>
<dbReference type="GO" id="GO:0004298">
    <property type="term" value="F:threonine-type endopeptidase activity"/>
    <property type="evidence" value="ECO:0007669"/>
    <property type="project" value="UniProtKB-KW"/>
</dbReference>
<dbReference type="GeneID" id="111250682"/>
<dbReference type="PROSITE" id="PS51476">
    <property type="entry name" value="PROTEASOME_BETA_2"/>
    <property type="match status" value="1"/>
</dbReference>
<keyword evidence="5" id="KW-0378">Hydrolase</keyword>
<dbReference type="EnsemblMetazoa" id="XM_022806268">
    <property type="protein sequence ID" value="XP_022662003"/>
    <property type="gene ID" value="LOC111250682"/>
</dbReference>
<dbReference type="FunCoup" id="A0A7M7MAI7">
    <property type="interactions" value="935"/>
</dbReference>
<reference evidence="13" key="1">
    <citation type="submission" date="2021-01" db="UniProtKB">
        <authorList>
            <consortium name="EnsemblMetazoa"/>
        </authorList>
    </citation>
    <scope>IDENTIFICATION</scope>
</reference>
<evidence type="ECO:0000256" key="3">
    <source>
        <dbReference type="ARBA" id="ARBA00022670"/>
    </source>
</evidence>
<dbReference type="InterPro" id="IPR001353">
    <property type="entry name" value="Proteasome_sua/b"/>
</dbReference>
<dbReference type="PANTHER" id="PTHR32194:SF0">
    <property type="entry name" value="ATP-DEPENDENT PROTEASE SUBUNIT HSLV"/>
    <property type="match status" value="1"/>
</dbReference>
<keyword evidence="6 12" id="KW-0647">Proteasome</keyword>
<keyword evidence="7" id="KW-0865">Zymogen</keyword>
<evidence type="ECO:0000256" key="5">
    <source>
        <dbReference type="ARBA" id="ARBA00022801"/>
    </source>
</evidence>
<dbReference type="AlphaFoldDB" id="A0A7M7MAI7"/>
<dbReference type="Gene3D" id="3.60.20.10">
    <property type="entry name" value="Glutamine Phosphoribosylpyrophosphate, subunit 1, domain 1"/>
    <property type="match status" value="1"/>
</dbReference>
<dbReference type="RefSeq" id="XP_022662004.1">
    <property type="nucleotide sequence ID" value="XM_022806269.1"/>
</dbReference>
<dbReference type="CTD" id="46058"/>
<name>A0A7M7MAI7_VARDE</name>
<dbReference type="CDD" id="cd03762">
    <property type="entry name" value="proteasome_beta_type_6"/>
    <property type="match status" value="1"/>
</dbReference>
<protein>
    <recommendedName>
        <fullName evidence="12">Proteasome subunit beta</fullName>
    </recommendedName>
</protein>
<dbReference type="InterPro" id="IPR000243">
    <property type="entry name" value="Pept_T1A_subB"/>
</dbReference>
<dbReference type="GO" id="GO:0005737">
    <property type="term" value="C:cytoplasm"/>
    <property type="evidence" value="ECO:0007669"/>
    <property type="project" value="UniProtKB-SubCell"/>
</dbReference>
<evidence type="ECO:0000256" key="7">
    <source>
        <dbReference type="ARBA" id="ARBA00023145"/>
    </source>
</evidence>
<evidence type="ECO:0000256" key="1">
    <source>
        <dbReference type="ARBA" id="ARBA00001198"/>
    </source>
</evidence>
<keyword evidence="14" id="KW-1185">Reference proteome</keyword>
<keyword evidence="3" id="KW-0645">Protease</keyword>
<evidence type="ECO:0000313" key="14">
    <source>
        <dbReference type="Proteomes" id="UP000594260"/>
    </source>
</evidence>
<evidence type="ECO:0000256" key="12">
    <source>
        <dbReference type="RuleBase" id="RU004203"/>
    </source>
</evidence>
<dbReference type="SUPFAM" id="SSF56235">
    <property type="entry name" value="N-terminal nucleophile aminohydrolases (Ntn hydrolases)"/>
    <property type="match status" value="1"/>
</dbReference>
<comment type="function">
    <text evidence="9">Non-catalytic component of the proteasome, a multicatalytic proteinase complex which is characterized by its ability to cleave peptides with Arg, Phe, Tyr, Leu, and Glu adjacent to the leaving group at neutral or slightly basic pH. The proteasome has an ATP-dependent proteolytic activity.</text>
</comment>
<dbReference type="GO" id="GO:0019774">
    <property type="term" value="C:proteasome core complex, beta-subunit complex"/>
    <property type="evidence" value="ECO:0007669"/>
    <property type="project" value="UniProtKB-ARBA"/>
</dbReference>
<evidence type="ECO:0000256" key="6">
    <source>
        <dbReference type="ARBA" id="ARBA00022942"/>
    </source>
</evidence>
<dbReference type="InterPro" id="IPR023333">
    <property type="entry name" value="Proteasome_suB-type"/>
</dbReference>
<dbReference type="PRINTS" id="PR00141">
    <property type="entry name" value="PROTEASOME"/>
</dbReference>
<evidence type="ECO:0000256" key="10">
    <source>
        <dbReference type="ARBA" id="ARBA00026071"/>
    </source>
</evidence>
<dbReference type="GO" id="GO:0005634">
    <property type="term" value="C:nucleus"/>
    <property type="evidence" value="ECO:0007669"/>
    <property type="project" value="UniProtKB-SubCell"/>
</dbReference>
<keyword evidence="2 12" id="KW-0963">Cytoplasm</keyword>
<comment type="catalytic activity">
    <reaction evidence="1">
        <text>Cleavage of peptide bonds with very broad specificity.</text>
        <dbReference type="EC" id="3.4.25.1"/>
    </reaction>
</comment>
<comment type="subcellular location">
    <subcellularLocation>
        <location evidence="12">Cytoplasm</location>
    </subcellularLocation>
    <subcellularLocation>
        <location evidence="12">Nucleus</location>
    </subcellularLocation>
</comment>
<dbReference type="FunFam" id="3.60.20.10:FF:000010">
    <property type="entry name" value="Proteasome subunit beta type-1"/>
    <property type="match status" value="1"/>
</dbReference>
<dbReference type="InterPro" id="IPR016050">
    <property type="entry name" value="Proteasome_bsu_CS"/>
</dbReference>
<dbReference type="InParanoid" id="A0A7M7MAI7"/>
<sequence>MMQAFPDLIYEPVTMGTTLIAVQFKGGVAIAADSRSAMGTYVSNRVANKITQITDYIYCCRAGSAADTQTLAEVVQYELDFYEREIGQQPTVRAAANVLRGLCYEYRDRMTASIICAGWDRQTGGQIYNISAGGSLVPQRIAASGSGSLYITGFLDSQYRPDMTKEECAELCLKAVSLAIKRDGSSGGVCRLAVITEDGVEKRMIPNDQLPQF</sequence>
<dbReference type="RefSeq" id="XP_022662003.1">
    <property type="nucleotide sequence ID" value="XM_022806268.1"/>
</dbReference>
<dbReference type="OrthoDB" id="7854943at2759"/>
<comment type="function">
    <text evidence="12">Component of the proteasome, a multicatalytic proteinase complex which is characterized by its ability to cleave peptides with Arg, Phe, Tyr, Leu, and Glu adjacent to the leaving group at neutral or slightly basic pH. The proteasome has an ATP-dependent proteolytic activity.</text>
</comment>
<dbReference type="KEGG" id="vde:111250682"/>
<dbReference type="PROSITE" id="PS00854">
    <property type="entry name" value="PROTEASOME_BETA_1"/>
    <property type="match status" value="1"/>
</dbReference>
<evidence type="ECO:0000313" key="13">
    <source>
        <dbReference type="EnsemblMetazoa" id="XP_022662003"/>
    </source>
</evidence>
<dbReference type="Pfam" id="PF00227">
    <property type="entry name" value="Proteasome"/>
    <property type="match status" value="1"/>
</dbReference>